<dbReference type="NCBIfam" id="NF008359">
    <property type="entry name" value="PRK11148.1"/>
    <property type="match status" value="1"/>
</dbReference>
<evidence type="ECO:0000256" key="3">
    <source>
        <dbReference type="ARBA" id="ARBA00023004"/>
    </source>
</evidence>
<dbReference type="InterPro" id="IPR029052">
    <property type="entry name" value="Metallo-depent_PP-like"/>
</dbReference>
<dbReference type="eggNOG" id="COG1409">
    <property type="taxonomic scope" value="Bacteria"/>
</dbReference>
<gene>
    <name evidence="6" type="ORF">BEN76_14530</name>
</gene>
<dbReference type="PANTHER" id="PTHR42988">
    <property type="entry name" value="PHOSPHOHYDROLASE"/>
    <property type="match status" value="1"/>
</dbReference>
<sequence length="271" mass="30844">MTMFQVAPFSSQAHVIIQITDTHLLEDPQHEFVGINPEQSFHQVIAHIRAHYPKIDAIIHTGDLAQTPTAVTYARYLDYMQTLGIPFFHVPGNHDDPAHFPFHSSSSQDISIVAMGQWHLVLLNSAVVGKVDGWISDHQLMQLQQHLQQHPNVSTILACHHHPFEMQSKWIDQHKLKNTATLLDVIHAHPQVKAVLCGHVHQESSHRWEHVEFLSSPSTSVQFKPRSDDFAFDALPSGYRVLKLQANGEFESHIHRIEKMLQNINTEISGY</sequence>
<evidence type="ECO:0000313" key="7">
    <source>
        <dbReference type="Proteomes" id="UP000185674"/>
    </source>
</evidence>
<evidence type="ECO:0000256" key="2">
    <source>
        <dbReference type="ARBA" id="ARBA00022801"/>
    </source>
</evidence>
<dbReference type="GO" id="GO:0046872">
    <property type="term" value="F:metal ion binding"/>
    <property type="evidence" value="ECO:0007669"/>
    <property type="project" value="UniProtKB-KW"/>
</dbReference>
<dbReference type="InterPro" id="IPR050884">
    <property type="entry name" value="CNP_phosphodiesterase-III"/>
</dbReference>
<keyword evidence="3" id="KW-0408">Iron</keyword>
<accession>A0A1P8ELS2</accession>
<dbReference type="SUPFAM" id="SSF56300">
    <property type="entry name" value="Metallo-dependent phosphatases"/>
    <property type="match status" value="1"/>
</dbReference>
<dbReference type="AlphaFoldDB" id="A0A1P8ELS2"/>
<proteinExistence type="inferred from homology"/>
<dbReference type="GO" id="GO:0016787">
    <property type="term" value="F:hydrolase activity"/>
    <property type="evidence" value="ECO:0007669"/>
    <property type="project" value="UniProtKB-KW"/>
</dbReference>
<dbReference type="EMBL" id="CP016896">
    <property type="protein sequence ID" value="APV37155.1"/>
    <property type="molecule type" value="Genomic_DNA"/>
</dbReference>
<dbReference type="Pfam" id="PF00149">
    <property type="entry name" value="Metallophos"/>
    <property type="match status" value="1"/>
</dbReference>
<dbReference type="InterPro" id="IPR004843">
    <property type="entry name" value="Calcineurin-like_PHP"/>
</dbReference>
<evidence type="ECO:0000256" key="1">
    <source>
        <dbReference type="ARBA" id="ARBA00022723"/>
    </source>
</evidence>
<organism evidence="6 7">
    <name type="scientific">Acinetobacter soli</name>
    <dbReference type="NCBI Taxonomy" id="487316"/>
    <lineage>
        <taxon>Bacteria</taxon>
        <taxon>Pseudomonadati</taxon>
        <taxon>Pseudomonadota</taxon>
        <taxon>Gammaproteobacteria</taxon>
        <taxon>Moraxellales</taxon>
        <taxon>Moraxellaceae</taxon>
        <taxon>Acinetobacter</taxon>
    </lineage>
</organism>
<feature type="domain" description="Calcineurin-like phosphoesterase" evidence="5">
    <location>
        <begin position="16"/>
        <end position="202"/>
    </location>
</feature>
<keyword evidence="1" id="KW-0479">Metal-binding</keyword>
<keyword evidence="2" id="KW-0378">Hydrolase</keyword>
<evidence type="ECO:0000259" key="5">
    <source>
        <dbReference type="Pfam" id="PF00149"/>
    </source>
</evidence>
<dbReference type="Proteomes" id="UP000185674">
    <property type="component" value="Chromosome"/>
</dbReference>
<evidence type="ECO:0000313" key="6">
    <source>
        <dbReference type="EMBL" id="APV37155.1"/>
    </source>
</evidence>
<protein>
    <submittedName>
        <fullName evidence="6">Metallophosphatase</fullName>
    </submittedName>
</protein>
<reference evidence="6 7" key="1">
    <citation type="submission" date="2016-08" db="EMBL/GenBank/DDBJ databases">
        <title>Complete genome sequence of Acinetobacter baylyi strain GFJ2.</title>
        <authorList>
            <person name="Tabata M."/>
            <person name="Kuboki S."/>
            <person name="Gibu N."/>
            <person name="Kinouchi Y."/>
            <person name="Vangnai A."/>
            <person name="Kasai D."/>
            <person name="Fukuda M."/>
        </authorList>
    </citation>
    <scope>NUCLEOTIDE SEQUENCE [LARGE SCALE GENOMIC DNA]</scope>
    <source>
        <strain evidence="6 7">GFJ2</strain>
    </source>
</reference>
<dbReference type="PANTHER" id="PTHR42988:SF2">
    <property type="entry name" value="CYCLIC NUCLEOTIDE PHOSPHODIESTERASE CBUA0032-RELATED"/>
    <property type="match status" value="1"/>
</dbReference>
<comment type="similarity">
    <text evidence="4">Belongs to the cyclic nucleotide phosphodiesterase class-III family.</text>
</comment>
<evidence type="ECO:0000256" key="4">
    <source>
        <dbReference type="ARBA" id="ARBA00025742"/>
    </source>
</evidence>
<name>A0A1P8ELS2_9GAMM</name>
<dbReference type="KEGG" id="asol:BEN76_14530"/>
<dbReference type="Gene3D" id="3.60.21.10">
    <property type="match status" value="1"/>
</dbReference>
<dbReference type="STRING" id="487316.BEN76_14530"/>